<proteinExistence type="predicted"/>
<evidence type="ECO:0000313" key="2">
    <source>
        <dbReference type="EMBL" id="KDR64987.1"/>
    </source>
</evidence>
<feature type="compositionally biased region" description="Polar residues" evidence="1">
    <location>
        <begin position="205"/>
        <end position="227"/>
    </location>
</feature>
<feature type="non-terminal residue" evidence="2">
    <location>
        <position position="380"/>
    </location>
</feature>
<dbReference type="Proteomes" id="UP000027222">
    <property type="component" value="Unassembled WGS sequence"/>
</dbReference>
<reference evidence="3" key="1">
    <citation type="journal article" date="2014" name="Proc. Natl. Acad. Sci. U.S.A.">
        <title>Extensive sampling of basidiomycete genomes demonstrates inadequacy of the white-rot/brown-rot paradigm for wood decay fungi.</title>
        <authorList>
            <person name="Riley R."/>
            <person name="Salamov A.A."/>
            <person name="Brown D.W."/>
            <person name="Nagy L.G."/>
            <person name="Floudas D."/>
            <person name="Held B.W."/>
            <person name="Levasseur A."/>
            <person name="Lombard V."/>
            <person name="Morin E."/>
            <person name="Otillar R."/>
            <person name="Lindquist E.A."/>
            <person name="Sun H."/>
            <person name="LaButti K.M."/>
            <person name="Schmutz J."/>
            <person name="Jabbour D."/>
            <person name="Luo H."/>
            <person name="Baker S.E."/>
            <person name="Pisabarro A.G."/>
            <person name="Walton J.D."/>
            <person name="Blanchette R.A."/>
            <person name="Henrissat B."/>
            <person name="Martin F."/>
            <person name="Cullen D."/>
            <person name="Hibbett D.S."/>
            <person name="Grigoriev I.V."/>
        </authorList>
    </citation>
    <scope>NUCLEOTIDE SEQUENCE [LARGE SCALE GENOMIC DNA]</scope>
    <source>
        <strain evidence="3">CBS 339.88</strain>
    </source>
</reference>
<protein>
    <submittedName>
        <fullName evidence="2">Uncharacterized protein</fullName>
    </submittedName>
</protein>
<evidence type="ECO:0000256" key="1">
    <source>
        <dbReference type="SAM" id="MobiDB-lite"/>
    </source>
</evidence>
<keyword evidence="3" id="KW-1185">Reference proteome</keyword>
<accession>A0A067S541</accession>
<gene>
    <name evidence="2" type="ORF">GALMADRAFT_217729</name>
</gene>
<dbReference type="HOGENOM" id="CLU_728740_0_0_1"/>
<sequence length="380" mass="43483">MNISLVTGCLYSENITPSTIGGERNSARHVLEHGRERRASREAQIFVFGGLGSTSDAVNREVTCDFHGFERLGSPLQHQLRTILEAHYPAPLDLAEAFLLCQVAKHDQKNDLGRLVVAHFIFPKNRGAGENVYMTLFAQQPVHAQPRGLKREWRRRHVQRLLIRRIQLNTCMGLAWRRIRRSRISVSWTVLERLKDHINGRSRNEGQSQNQLVQRRPSFSTPTNVSTIGPNIIDSEESILPPLSWHMVQRHRRDMLGSILPAPLGFCNPNEIMRVGYRDEEGKLQFSVFEGAKRGSCDNWENPFDRVVEFVRLSELSSCGCHWENISHFTTASFETRAWTRRTETGVCLSLALRVLRANFKIDELQRTHPRISVMASAET</sequence>
<organism evidence="2 3">
    <name type="scientific">Galerina marginata (strain CBS 339.88)</name>
    <dbReference type="NCBI Taxonomy" id="685588"/>
    <lineage>
        <taxon>Eukaryota</taxon>
        <taxon>Fungi</taxon>
        <taxon>Dikarya</taxon>
        <taxon>Basidiomycota</taxon>
        <taxon>Agaricomycotina</taxon>
        <taxon>Agaricomycetes</taxon>
        <taxon>Agaricomycetidae</taxon>
        <taxon>Agaricales</taxon>
        <taxon>Agaricineae</taxon>
        <taxon>Strophariaceae</taxon>
        <taxon>Galerina</taxon>
    </lineage>
</organism>
<name>A0A067S541_GALM3</name>
<dbReference type="EMBL" id="KL142607">
    <property type="protein sequence ID" value="KDR64987.1"/>
    <property type="molecule type" value="Genomic_DNA"/>
</dbReference>
<feature type="region of interest" description="Disordered" evidence="1">
    <location>
        <begin position="199"/>
        <end position="227"/>
    </location>
</feature>
<evidence type="ECO:0000313" key="3">
    <source>
        <dbReference type="Proteomes" id="UP000027222"/>
    </source>
</evidence>
<dbReference type="AlphaFoldDB" id="A0A067S541"/>